<organism evidence="1 2">
    <name type="scientific">Psychromonas aquatilis</name>
    <dbReference type="NCBI Taxonomy" id="2005072"/>
    <lineage>
        <taxon>Bacteria</taxon>
        <taxon>Pseudomonadati</taxon>
        <taxon>Pseudomonadota</taxon>
        <taxon>Gammaproteobacteria</taxon>
        <taxon>Alteromonadales</taxon>
        <taxon>Psychromonadaceae</taxon>
        <taxon>Psychromonas</taxon>
    </lineage>
</organism>
<dbReference type="Proteomes" id="UP001369082">
    <property type="component" value="Unassembled WGS sequence"/>
</dbReference>
<keyword evidence="2" id="KW-1185">Reference proteome</keyword>
<sequence>MSKIIIIGLPRTGTTSISVCLLEAGYKVAHTAFTKETFYLADAISDAPCFSDFKQLDKLFPQSKFIYLEREITSWLLSMQRLLTKMSPHLDAKNGHFSPVLKRAFMETFDTDCAQLLSEAHLTACYYAHQQQITTYFKNRNNLLSINLSDKDSFQQLCHFLSLPCQPGQTFPHLNKGAQVASWKSYKHSNKISSHSAGKDHRQFFDYV</sequence>
<dbReference type="RefSeq" id="WP_341596978.1">
    <property type="nucleotide sequence ID" value="NZ_JBAKAZ010000012.1"/>
</dbReference>
<dbReference type="EMBL" id="JBAKAZ010000012">
    <property type="protein sequence ID" value="MEL0628964.1"/>
    <property type="molecule type" value="Genomic_DNA"/>
</dbReference>
<dbReference type="PANTHER" id="PTHR36978:SF4">
    <property type="entry name" value="P-LOOP CONTAINING NUCLEOSIDE TRIPHOSPHATE HYDROLASE PROTEIN"/>
    <property type="match status" value="1"/>
</dbReference>
<accession>A0ABU9GNY8</accession>
<dbReference type="Pfam" id="PF17784">
    <property type="entry name" value="Sulfotransfer_4"/>
    <property type="match status" value="1"/>
</dbReference>
<dbReference type="InterPro" id="IPR027417">
    <property type="entry name" value="P-loop_NTPase"/>
</dbReference>
<dbReference type="SUPFAM" id="SSF52540">
    <property type="entry name" value="P-loop containing nucleoside triphosphate hydrolases"/>
    <property type="match status" value="1"/>
</dbReference>
<evidence type="ECO:0000313" key="1">
    <source>
        <dbReference type="EMBL" id="MEL0628964.1"/>
    </source>
</evidence>
<reference evidence="1 2" key="1">
    <citation type="submission" date="2024-02" db="EMBL/GenBank/DDBJ databases">
        <title>Bacteria isolated from the canopy kelp, Nereocystis luetkeana.</title>
        <authorList>
            <person name="Pfister C.A."/>
            <person name="Younker I.T."/>
            <person name="Light S.H."/>
        </authorList>
    </citation>
    <scope>NUCLEOTIDE SEQUENCE [LARGE SCALE GENOMIC DNA]</scope>
    <source>
        <strain evidence="1 2">TI.1.05</strain>
    </source>
</reference>
<evidence type="ECO:0000313" key="2">
    <source>
        <dbReference type="Proteomes" id="UP001369082"/>
    </source>
</evidence>
<comment type="caution">
    <text evidence="1">The sequence shown here is derived from an EMBL/GenBank/DDBJ whole genome shotgun (WGS) entry which is preliminary data.</text>
</comment>
<name>A0ABU9GNY8_9GAMM</name>
<proteinExistence type="predicted"/>
<gene>
    <name evidence="1" type="ORF">V6256_05010</name>
</gene>
<dbReference type="PANTHER" id="PTHR36978">
    <property type="entry name" value="P-LOOP CONTAINING NUCLEOTIDE TRIPHOSPHATE HYDROLASE"/>
    <property type="match status" value="1"/>
</dbReference>
<dbReference type="InterPro" id="IPR040632">
    <property type="entry name" value="Sulfotransfer_4"/>
</dbReference>
<dbReference type="Gene3D" id="3.40.50.300">
    <property type="entry name" value="P-loop containing nucleotide triphosphate hydrolases"/>
    <property type="match status" value="1"/>
</dbReference>
<protein>
    <submittedName>
        <fullName evidence="1">Sulfotransferase family protein</fullName>
    </submittedName>
</protein>